<protein>
    <submittedName>
        <fullName evidence="2">Prepilin-type N-terminal cleavage/methylation domain-containing protein</fullName>
    </submittedName>
</protein>
<evidence type="ECO:0000313" key="3">
    <source>
        <dbReference type="Proteomes" id="UP000305675"/>
    </source>
</evidence>
<sequence length="203" mass="20886">MKRQAGFSLVELIIVVVVLGLLAATALPRFIDITDQAEDAAAEGVAGGFASAVGITRAQWEVEGRPTDGNVVLDGQSVSVNQFGYPSGTDSLGPNVMTQTACLAVFNQILQSPPPAAEHDDTSNGNDLNDDRYAVDVANNQGGSVIQPDGTNLNGIDLCVYSQVATLTLNGNGVHGTLFTGGQGVGKGFTYNPGTGQIASFSN</sequence>
<dbReference type="InterPro" id="IPR012902">
    <property type="entry name" value="N_methyl_site"/>
</dbReference>
<dbReference type="Proteomes" id="UP000305675">
    <property type="component" value="Unassembled WGS sequence"/>
</dbReference>
<evidence type="ECO:0000313" key="2">
    <source>
        <dbReference type="EMBL" id="TKB55991.1"/>
    </source>
</evidence>
<name>A0A4U1BNT6_9GAMM</name>
<proteinExistence type="predicted"/>
<keyword evidence="3" id="KW-1185">Reference proteome</keyword>
<keyword evidence="1" id="KW-0472">Membrane</keyword>
<organism evidence="2 3">
    <name type="scientific">Ferrimonas aestuarii</name>
    <dbReference type="NCBI Taxonomy" id="2569539"/>
    <lineage>
        <taxon>Bacteria</taxon>
        <taxon>Pseudomonadati</taxon>
        <taxon>Pseudomonadota</taxon>
        <taxon>Gammaproteobacteria</taxon>
        <taxon>Alteromonadales</taxon>
        <taxon>Ferrimonadaceae</taxon>
        <taxon>Ferrimonas</taxon>
    </lineage>
</organism>
<dbReference type="RefSeq" id="WP_136862720.1">
    <property type="nucleotide sequence ID" value="NZ_SWCJ01000004.1"/>
</dbReference>
<dbReference type="InterPro" id="IPR045584">
    <property type="entry name" value="Pilin-like"/>
</dbReference>
<dbReference type="NCBIfam" id="TIGR02532">
    <property type="entry name" value="IV_pilin_GFxxxE"/>
    <property type="match status" value="1"/>
</dbReference>
<accession>A0A4U1BNT6</accession>
<feature type="transmembrane region" description="Helical" evidence="1">
    <location>
        <begin position="7"/>
        <end position="27"/>
    </location>
</feature>
<dbReference type="OrthoDB" id="5815618at2"/>
<dbReference type="AlphaFoldDB" id="A0A4U1BNT6"/>
<gene>
    <name evidence="2" type="ORF">FCL42_07165</name>
</gene>
<keyword evidence="1" id="KW-0812">Transmembrane</keyword>
<evidence type="ECO:0000256" key="1">
    <source>
        <dbReference type="SAM" id="Phobius"/>
    </source>
</evidence>
<reference evidence="2 3" key="1">
    <citation type="submission" date="2019-04" db="EMBL/GenBank/DDBJ databases">
        <authorList>
            <person name="Hwang J.C."/>
        </authorList>
    </citation>
    <scope>NUCLEOTIDE SEQUENCE [LARGE SCALE GENOMIC DNA]</scope>
    <source>
        <strain evidence="2 3">IMCC35002</strain>
    </source>
</reference>
<dbReference type="Pfam" id="PF07963">
    <property type="entry name" value="N_methyl"/>
    <property type="match status" value="1"/>
</dbReference>
<comment type="caution">
    <text evidence="2">The sequence shown here is derived from an EMBL/GenBank/DDBJ whole genome shotgun (WGS) entry which is preliminary data.</text>
</comment>
<dbReference type="PROSITE" id="PS00409">
    <property type="entry name" value="PROKAR_NTER_METHYL"/>
    <property type="match status" value="1"/>
</dbReference>
<keyword evidence="1" id="KW-1133">Transmembrane helix</keyword>
<dbReference type="SUPFAM" id="SSF54523">
    <property type="entry name" value="Pili subunits"/>
    <property type="match status" value="1"/>
</dbReference>
<dbReference type="EMBL" id="SWCJ01000004">
    <property type="protein sequence ID" value="TKB55991.1"/>
    <property type="molecule type" value="Genomic_DNA"/>
</dbReference>
<dbReference type="Gene3D" id="3.30.700.10">
    <property type="entry name" value="Glycoprotein, Type 4 Pilin"/>
    <property type="match status" value="1"/>
</dbReference>